<keyword evidence="4" id="KW-1185">Reference proteome</keyword>
<feature type="compositionally biased region" description="Basic and acidic residues" evidence="1">
    <location>
        <begin position="220"/>
        <end position="232"/>
    </location>
</feature>
<feature type="non-terminal residue" evidence="3">
    <location>
        <position position="652"/>
    </location>
</feature>
<name>A0A9P6IMN3_9FUNG</name>
<dbReference type="Proteomes" id="UP000749646">
    <property type="component" value="Unassembled WGS sequence"/>
</dbReference>
<dbReference type="SMART" id="SM01127">
    <property type="entry name" value="DDHD"/>
    <property type="match status" value="1"/>
</dbReference>
<proteinExistence type="predicted"/>
<dbReference type="OrthoDB" id="431378at2759"/>
<evidence type="ECO:0000259" key="2">
    <source>
        <dbReference type="PROSITE" id="PS51043"/>
    </source>
</evidence>
<dbReference type="PROSITE" id="PS51043">
    <property type="entry name" value="DDHD"/>
    <property type="match status" value="1"/>
</dbReference>
<feature type="compositionally biased region" description="Gly residues" evidence="1">
    <location>
        <begin position="161"/>
        <end position="174"/>
    </location>
</feature>
<reference evidence="3" key="1">
    <citation type="journal article" date="2020" name="Fungal Divers.">
        <title>Resolving the Mortierellaceae phylogeny through synthesis of multi-gene phylogenetics and phylogenomics.</title>
        <authorList>
            <person name="Vandepol N."/>
            <person name="Liber J."/>
            <person name="Desiro A."/>
            <person name="Na H."/>
            <person name="Kennedy M."/>
            <person name="Barry K."/>
            <person name="Grigoriev I.V."/>
            <person name="Miller A.N."/>
            <person name="O'Donnell K."/>
            <person name="Stajich J.E."/>
            <person name="Bonito G."/>
        </authorList>
    </citation>
    <scope>NUCLEOTIDE SEQUENCE</scope>
    <source>
        <strain evidence="3">MES-2147</strain>
    </source>
</reference>
<organism evidence="3 4">
    <name type="scientific">Modicella reniformis</name>
    <dbReference type="NCBI Taxonomy" id="1440133"/>
    <lineage>
        <taxon>Eukaryota</taxon>
        <taxon>Fungi</taxon>
        <taxon>Fungi incertae sedis</taxon>
        <taxon>Mucoromycota</taxon>
        <taxon>Mortierellomycotina</taxon>
        <taxon>Mortierellomycetes</taxon>
        <taxon>Mortierellales</taxon>
        <taxon>Mortierellaceae</taxon>
        <taxon>Modicella</taxon>
    </lineage>
</organism>
<feature type="region of interest" description="Disordered" evidence="1">
    <location>
        <begin position="272"/>
        <end position="326"/>
    </location>
</feature>
<feature type="compositionally biased region" description="Basic and acidic residues" evidence="1">
    <location>
        <begin position="189"/>
        <end position="200"/>
    </location>
</feature>
<dbReference type="InterPro" id="IPR004177">
    <property type="entry name" value="DDHD_dom"/>
</dbReference>
<feature type="compositionally biased region" description="Basic and acidic residues" evidence="1">
    <location>
        <begin position="383"/>
        <end position="399"/>
    </location>
</feature>
<dbReference type="GO" id="GO:0046872">
    <property type="term" value="F:metal ion binding"/>
    <property type="evidence" value="ECO:0007669"/>
    <property type="project" value="InterPro"/>
</dbReference>
<dbReference type="PANTHER" id="PTHR23509">
    <property type="entry name" value="PA-PL1 PHOSPHOLIPASE FAMILY"/>
    <property type="match status" value="1"/>
</dbReference>
<protein>
    <submittedName>
        <fullName evidence="3">S23-interacting protein</fullName>
    </submittedName>
</protein>
<dbReference type="InterPro" id="IPR058055">
    <property type="entry name" value="PA-PLA1"/>
</dbReference>
<feature type="domain" description="DDHD" evidence="2">
    <location>
        <begin position="24"/>
        <end position="449"/>
    </location>
</feature>
<dbReference type="GO" id="GO:0004620">
    <property type="term" value="F:phospholipase activity"/>
    <property type="evidence" value="ECO:0007669"/>
    <property type="project" value="TreeGrafter"/>
</dbReference>
<dbReference type="AlphaFoldDB" id="A0A9P6IMN3"/>
<dbReference type="Pfam" id="PF02862">
    <property type="entry name" value="DDHD"/>
    <property type="match status" value="1"/>
</dbReference>
<sequence>AIKKKKPKVRKQDQAKFHVEVPKLNFKPHYLFTVGSPIGAVLVMRNLEWEDFHPPDDIIHHNLFHPFDPLGYRIEPLIDPVFARIPATLMTSYTTSQSLFPSISLPSLPSLLPGSISTFWENKVPALPRPSMPTLSDLSQMTQSLKAGRWLSVSGGILGTEGTGVAGGAEGGGTTESSGEESTPTTRSEQGERHTDHEGEYSTSSASSVSDEHDEIAASDEEHVRRKDRLQQQEEDESAFVGDAVASVTECMAAVTVATYLDQKERSRRVAFAGTHSDTTTKRPSLGPQRVSSRVDHDDKTDGSTGEAKPLSGVTEEVVSGGEGEGPGCQVKCCSRIDAESQQKRDEPDGDHDASVSERCKDREANTSSNSGSSNSGSSSATDDNKDEQRQRTVHVEGRATKVPYRIDYVLQESTADQYTNEYLLSMRSHFRYWGNRDVAYHILKTMLDPKDSSTEDATLDLKLDMPAPITASKAAKDFAAQSRASSLGRSDQDIKKQNRRSFAFSFFGNYDSSSPDSHSHHQQGYKEEQEIDSDIETMDEEGELFGYRYSDIDTNNSVNMGFSTIGTSKSRITQSVSYVNIESKYETRSTRVIKKQNNTYKDGGTLSSSTSEVAEVASAEGTTALTPAAVPELAKPAKLHHRPSWVEGALK</sequence>
<dbReference type="GO" id="GO:0005737">
    <property type="term" value="C:cytoplasm"/>
    <property type="evidence" value="ECO:0007669"/>
    <property type="project" value="TreeGrafter"/>
</dbReference>
<feature type="compositionally biased region" description="Low complexity" evidence="1">
    <location>
        <begin position="175"/>
        <end position="188"/>
    </location>
</feature>
<gene>
    <name evidence="3" type="primary">SEC23IP</name>
    <name evidence="3" type="ORF">BGZ65_011978</name>
</gene>
<dbReference type="PANTHER" id="PTHR23509:SF10">
    <property type="entry name" value="LD21067P"/>
    <property type="match status" value="1"/>
</dbReference>
<feature type="region of interest" description="Disordered" evidence="1">
    <location>
        <begin position="340"/>
        <end position="399"/>
    </location>
</feature>
<dbReference type="EMBL" id="JAAAHW010009570">
    <property type="protein sequence ID" value="KAF9938892.1"/>
    <property type="molecule type" value="Genomic_DNA"/>
</dbReference>
<evidence type="ECO:0000313" key="4">
    <source>
        <dbReference type="Proteomes" id="UP000749646"/>
    </source>
</evidence>
<accession>A0A9P6IMN3</accession>
<feature type="compositionally biased region" description="Basic and acidic residues" evidence="1">
    <location>
        <begin position="293"/>
        <end position="302"/>
    </location>
</feature>
<feature type="compositionally biased region" description="Basic and acidic residues" evidence="1">
    <location>
        <begin position="340"/>
        <end position="365"/>
    </location>
</feature>
<feature type="region of interest" description="Disordered" evidence="1">
    <location>
        <begin position="161"/>
        <end position="239"/>
    </location>
</feature>
<feature type="compositionally biased region" description="Low complexity" evidence="1">
    <location>
        <begin position="368"/>
        <end position="380"/>
    </location>
</feature>
<comment type="caution">
    <text evidence="3">The sequence shown here is derived from an EMBL/GenBank/DDBJ whole genome shotgun (WGS) entry which is preliminary data.</text>
</comment>
<evidence type="ECO:0000256" key="1">
    <source>
        <dbReference type="SAM" id="MobiDB-lite"/>
    </source>
</evidence>
<evidence type="ECO:0000313" key="3">
    <source>
        <dbReference type="EMBL" id="KAF9938892.1"/>
    </source>
</evidence>